<dbReference type="InterPro" id="IPR012910">
    <property type="entry name" value="Plug_dom"/>
</dbReference>
<dbReference type="InterPro" id="IPR037066">
    <property type="entry name" value="Plug_dom_sf"/>
</dbReference>
<keyword evidence="6 14" id="KW-0812">Transmembrane</keyword>
<dbReference type="PROSITE" id="PS52016">
    <property type="entry name" value="TONB_DEPENDENT_REC_3"/>
    <property type="match status" value="1"/>
</dbReference>
<evidence type="ECO:0000256" key="3">
    <source>
        <dbReference type="ARBA" id="ARBA00022448"/>
    </source>
</evidence>
<evidence type="ECO:0000256" key="5">
    <source>
        <dbReference type="ARBA" id="ARBA00022496"/>
    </source>
</evidence>
<evidence type="ECO:0000256" key="8">
    <source>
        <dbReference type="ARBA" id="ARBA00023004"/>
    </source>
</evidence>
<dbReference type="InterPro" id="IPR039426">
    <property type="entry name" value="TonB-dep_rcpt-like"/>
</dbReference>
<evidence type="ECO:0000256" key="15">
    <source>
        <dbReference type="RuleBase" id="RU003357"/>
    </source>
</evidence>
<keyword evidence="4 14" id="KW-1134">Transmembrane beta strand</keyword>
<organism evidence="19 20">
    <name type="scientific">Neorhizobium phenanthreniclasticum</name>
    <dbReference type="NCBI Taxonomy" id="3157917"/>
    <lineage>
        <taxon>Bacteria</taxon>
        <taxon>Pseudomonadati</taxon>
        <taxon>Pseudomonadota</taxon>
        <taxon>Alphaproteobacteria</taxon>
        <taxon>Hyphomicrobiales</taxon>
        <taxon>Rhizobiaceae</taxon>
        <taxon>Rhizobium/Agrobacterium group</taxon>
        <taxon>Neorhizobium</taxon>
    </lineage>
</organism>
<evidence type="ECO:0000256" key="10">
    <source>
        <dbReference type="ARBA" id="ARBA00023077"/>
    </source>
</evidence>
<dbReference type="Gene3D" id="2.170.130.10">
    <property type="entry name" value="TonB-dependent receptor, plug domain"/>
    <property type="match status" value="1"/>
</dbReference>
<evidence type="ECO:0000256" key="1">
    <source>
        <dbReference type="ARBA" id="ARBA00004571"/>
    </source>
</evidence>
<feature type="chain" id="PRO_5045963746" evidence="16">
    <location>
        <begin position="32"/>
        <end position="721"/>
    </location>
</feature>
<keyword evidence="20" id="KW-1185">Reference proteome</keyword>
<dbReference type="Pfam" id="PF07715">
    <property type="entry name" value="Plug"/>
    <property type="match status" value="1"/>
</dbReference>
<evidence type="ECO:0000256" key="2">
    <source>
        <dbReference type="ARBA" id="ARBA00009810"/>
    </source>
</evidence>
<comment type="caution">
    <text evidence="19">The sequence shown here is derived from an EMBL/GenBank/DDBJ whole genome shotgun (WGS) entry which is preliminary data.</text>
</comment>
<dbReference type="Pfam" id="PF00593">
    <property type="entry name" value="TonB_dep_Rec_b-barrel"/>
    <property type="match status" value="1"/>
</dbReference>
<dbReference type="InterPro" id="IPR036942">
    <property type="entry name" value="Beta-barrel_TonB_sf"/>
</dbReference>
<name>A0ABV0M075_9HYPH</name>
<dbReference type="RefSeq" id="WP_348862763.1">
    <property type="nucleotide sequence ID" value="NZ_JBEAAL010000005.1"/>
</dbReference>
<evidence type="ECO:0000256" key="9">
    <source>
        <dbReference type="ARBA" id="ARBA00023065"/>
    </source>
</evidence>
<keyword evidence="10 15" id="KW-0798">TonB box</keyword>
<evidence type="ECO:0000313" key="20">
    <source>
        <dbReference type="Proteomes" id="UP001496627"/>
    </source>
</evidence>
<keyword evidence="7 16" id="KW-0732">Signal</keyword>
<evidence type="ECO:0000313" key="19">
    <source>
        <dbReference type="EMBL" id="MEQ1405254.1"/>
    </source>
</evidence>
<evidence type="ECO:0000256" key="16">
    <source>
        <dbReference type="SAM" id="SignalP"/>
    </source>
</evidence>
<keyword evidence="8" id="KW-0408">Iron</keyword>
<comment type="similarity">
    <text evidence="2 14 15">Belongs to the TonB-dependent receptor family.</text>
</comment>
<accession>A0ABV0M075</accession>
<feature type="domain" description="TonB-dependent receptor plug" evidence="18">
    <location>
        <begin position="74"/>
        <end position="178"/>
    </location>
</feature>
<dbReference type="PANTHER" id="PTHR32552">
    <property type="entry name" value="FERRICHROME IRON RECEPTOR-RELATED"/>
    <property type="match status" value="1"/>
</dbReference>
<dbReference type="CDD" id="cd01347">
    <property type="entry name" value="ligand_gated_channel"/>
    <property type="match status" value="1"/>
</dbReference>
<protein>
    <submittedName>
        <fullName evidence="19">TonB-dependent siderophore receptor</fullName>
    </submittedName>
</protein>
<keyword evidence="5" id="KW-0410">Iron transport</keyword>
<keyword evidence="11 14" id="KW-0472">Membrane</keyword>
<evidence type="ECO:0000256" key="14">
    <source>
        <dbReference type="PROSITE-ProRule" id="PRU01360"/>
    </source>
</evidence>
<evidence type="ECO:0000256" key="12">
    <source>
        <dbReference type="ARBA" id="ARBA00023170"/>
    </source>
</evidence>
<proteinExistence type="inferred from homology"/>
<dbReference type="NCBIfam" id="NF010651">
    <property type="entry name" value="PRK14050.1"/>
    <property type="match status" value="1"/>
</dbReference>
<dbReference type="Gene3D" id="2.40.170.20">
    <property type="entry name" value="TonB-dependent receptor, beta-barrel domain"/>
    <property type="match status" value="1"/>
</dbReference>
<evidence type="ECO:0000256" key="4">
    <source>
        <dbReference type="ARBA" id="ARBA00022452"/>
    </source>
</evidence>
<dbReference type="InterPro" id="IPR010105">
    <property type="entry name" value="TonB_sidphr_rcpt"/>
</dbReference>
<evidence type="ECO:0000256" key="6">
    <source>
        <dbReference type="ARBA" id="ARBA00022692"/>
    </source>
</evidence>
<feature type="domain" description="TonB-dependent receptor-like beta-barrel" evidence="17">
    <location>
        <begin position="281"/>
        <end position="690"/>
    </location>
</feature>
<dbReference type="InterPro" id="IPR000531">
    <property type="entry name" value="Beta-barrel_TonB"/>
</dbReference>
<keyword evidence="9" id="KW-0406">Ion transport</keyword>
<comment type="subcellular location">
    <subcellularLocation>
        <location evidence="1 14">Cell outer membrane</location>
        <topology evidence="1 14">Multi-pass membrane protein</topology>
    </subcellularLocation>
</comment>
<evidence type="ECO:0000259" key="18">
    <source>
        <dbReference type="Pfam" id="PF07715"/>
    </source>
</evidence>
<keyword evidence="12 19" id="KW-0675">Receptor</keyword>
<feature type="signal peptide" evidence="16">
    <location>
        <begin position="1"/>
        <end position="31"/>
    </location>
</feature>
<dbReference type="Proteomes" id="UP001496627">
    <property type="component" value="Unassembled WGS sequence"/>
</dbReference>
<dbReference type="SUPFAM" id="SSF56935">
    <property type="entry name" value="Porins"/>
    <property type="match status" value="1"/>
</dbReference>
<gene>
    <name evidence="19" type="ORF">ABK249_09960</name>
</gene>
<dbReference type="EMBL" id="JBEAAL010000005">
    <property type="protein sequence ID" value="MEQ1405254.1"/>
    <property type="molecule type" value="Genomic_DNA"/>
</dbReference>
<keyword evidence="13 14" id="KW-0998">Cell outer membrane</keyword>
<evidence type="ECO:0000256" key="11">
    <source>
        <dbReference type="ARBA" id="ARBA00023136"/>
    </source>
</evidence>
<dbReference type="NCBIfam" id="TIGR01783">
    <property type="entry name" value="TonB-siderophor"/>
    <property type="match status" value="1"/>
</dbReference>
<evidence type="ECO:0000259" key="17">
    <source>
        <dbReference type="Pfam" id="PF00593"/>
    </source>
</evidence>
<reference evidence="19 20" key="1">
    <citation type="submission" date="2024-05" db="EMBL/GenBank/DDBJ databases">
        <title>Neorhizobium sp. Rsf11, a plant growth promoting and heavy metal resistant PAH-degrader.</title>
        <authorList>
            <person name="Golubev S.N."/>
            <person name="Muratova A.Y."/>
            <person name="Markelova M.I."/>
        </authorList>
    </citation>
    <scope>NUCLEOTIDE SEQUENCE [LARGE SCALE GENOMIC DNA]</scope>
    <source>
        <strain evidence="19 20">Rsf11</strain>
    </source>
</reference>
<keyword evidence="3 14" id="KW-0813">Transport</keyword>
<dbReference type="PANTHER" id="PTHR32552:SF68">
    <property type="entry name" value="FERRICHROME OUTER MEMBRANE TRANSPORTER_PHAGE RECEPTOR"/>
    <property type="match status" value="1"/>
</dbReference>
<evidence type="ECO:0000256" key="7">
    <source>
        <dbReference type="ARBA" id="ARBA00022729"/>
    </source>
</evidence>
<evidence type="ECO:0000256" key="13">
    <source>
        <dbReference type="ARBA" id="ARBA00023237"/>
    </source>
</evidence>
<sequence length="721" mass="78969">MGKRKGFFRIRLGLGASVALIGICAGWAAEAQNADTTLAPIVLQGEGEGESATGPVKGYVAKKSATGSKTDTPLNEIPQSVSVVGKQEMNDRGVVNKIDEALRYTPGVTAEPFGTDPDTDWVYIRGFDATQTGVFYDGLNLFSYGFGGFQVDPFMLERVDVLKGPASVLYGGGNAGGILNYIRKRPTDEPYYYTEIGINSNGNAFGGFDISDKVGDSDTMTYRLTGKVAGGDNYSDYSEDLRGFIMPQLTISPDEATKLTVWGSVSGLDQVHTGNGFFPYVGTVVDAPFGKIDRDAFYGEPDIDEGKYTQQMVGYEFEHEFDSGWKFSSNFRYGHLWKHEEGPYLYGYVGGTPTAPDYELYRIGFEATSKVDTVAIDNRAETEFDLGATRHDLMVGIDYKYYRLDHIQACCGATPISATDPVYGVPQGTNFVYIDQVVTQQQIGGYVQDQIRFGDGWLVTLNGRYDFVHTDTDDRLTSSSYSYDKSAASGRAGLAYEFDNGLTPYASVGTFFNPTVAVSTTPNNKPEEGEQYEVGLKYDPTLIDGTFTASLFHLTKRNVAVTDPATSLSEQIGEVESRGIELEGKVNLNENWKLLGSFSYTDLEVTEDLNPAYIGKKPYLVPDMTASLWLDYTVTQGALEGLSLGGGVRYQGESWADRENTLKVPDAAVFDAAIRYRKDGWEGSINVTNVFDKEYVRGCGGAYTCGYGDARTVTFKLSKVW</sequence>